<keyword evidence="3" id="KW-0119">Carbohydrate metabolism</keyword>
<dbReference type="Pfam" id="PF10250">
    <property type="entry name" value="O-FucT"/>
    <property type="match status" value="1"/>
</dbReference>
<name>A0A0F2LX26_SPOSC</name>
<organism evidence="5 6">
    <name type="scientific">Sporothrix schenckii 1099-18</name>
    <dbReference type="NCBI Taxonomy" id="1397361"/>
    <lineage>
        <taxon>Eukaryota</taxon>
        <taxon>Fungi</taxon>
        <taxon>Dikarya</taxon>
        <taxon>Ascomycota</taxon>
        <taxon>Pezizomycotina</taxon>
        <taxon>Sordariomycetes</taxon>
        <taxon>Sordariomycetidae</taxon>
        <taxon>Ophiostomatales</taxon>
        <taxon>Ophiostomataceae</taxon>
        <taxon>Sporothrix</taxon>
    </lineage>
</organism>
<evidence type="ECO:0000256" key="3">
    <source>
        <dbReference type="ARBA" id="ARBA00023277"/>
    </source>
</evidence>
<dbReference type="GO" id="GO:0016740">
    <property type="term" value="F:transferase activity"/>
    <property type="evidence" value="ECO:0007669"/>
    <property type="project" value="UniProtKB-KW"/>
</dbReference>
<dbReference type="RefSeq" id="XP_016584683.1">
    <property type="nucleotide sequence ID" value="XM_016730083.1"/>
</dbReference>
<reference evidence="5 6" key="1">
    <citation type="journal article" date="2014" name="BMC Genomics">
        <title>Comparative genomics of the major fungal agents of human and animal Sporotrichosis: Sporothrix schenckii and Sporothrix brasiliensis.</title>
        <authorList>
            <person name="Teixeira M.M."/>
            <person name="de Almeida L.G."/>
            <person name="Kubitschek-Barreira P."/>
            <person name="Alves F.L."/>
            <person name="Kioshima E.S."/>
            <person name="Abadio A.K."/>
            <person name="Fernandes L."/>
            <person name="Derengowski L.S."/>
            <person name="Ferreira K.S."/>
            <person name="Souza R.C."/>
            <person name="Ruiz J.C."/>
            <person name="de Andrade N.C."/>
            <person name="Paes H.C."/>
            <person name="Nicola A.M."/>
            <person name="Albuquerque P."/>
            <person name="Gerber A.L."/>
            <person name="Martins V.P."/>
            <person name="Peconick L.D."/>
            <person name="Neto A.V."/>
            <person name="Chaucanez C.B."/>
            <person name="Silva P.A."/>
            <person name="Cunha O.L."/>
            <person name="de Oliveira F.F."/>
            <person name="dos Santos T.C."/>
            <person name="Barros A.L."/>
            <person name="Soares M.A."/>
            <person name="de Oliveira L.M."/>
            <person name="Marini M.M."/>
            <person name="Villalobos-Duno H."/>
            <person name="Cunha M.M."/>
            <person name="de Hoog S."/>
            <person name="da Silveira J.F."/>
            <person name="Henrissat B."/>
            <person name="Nino-Vega G.A."/>
            <person name="Cisalpino P.S."/>
            <person name="Mora-Montes H.M."/>
            <person name="Almeida S.R."/>
            <person name="Stajich J.E."/>
            <person name="Lopes-Bezerra L.M."/>
            <person name="Vasconcelos A.T."/>
            <person name="Felipe M.S."/>
        </authorList>
    </citation>
    <scope>NUCLEOTIDE SEQUENCE [LARGE SCALE GENOMIC DNA]</scope>
    <source>
        <strain evidence="5 6">1099-18</strain>
    </source>
</reference>
<dbReference type="VEuPathDB" id="FungiDB:SPSK_03243"/>
<reference evidence="5 6" key="2">
    <citation type="journal article" date="2015" name="Eukaryot. Cell">
        <title>Asexual propagation of a virulent clone complex in a human and feline outbreak of sporotrichosis.</title>
        <authorList>
            <person name="Teixeira Mde M."/>
            <person name="Rodrigues A.M."/>
            <person name="Tsui C.K."/>
            <person name="de Almeida L.G."/>
            <person name="Van Diepeningen A.D."/>
            <person name="van den Ende B.G."/>
            <person name="Fernandes G.F."/>
            <person name="Kano R."/>
            <person name="Hamelin R.C."/>
            <person name="Lopes-Bezerra L.M."/>
            <person name="Vasconcelos A.T."/>
            <person name="de Hoog S."/>
            <person name="de Camargo Z.P."/>
            <person name="Felipe M.S."/>
        </authorList>
    </citation>
    <scope>NUCLEOTIDE SEQUENCE [LARGE SCALE GENOMIC DNA]</scope>
    <source>
        <strain evidence="5 6">1099-18</strain>
    </source>
</reference>
<evidence type="ECO:0008006" key="7">
    <source>
        <dbReference type="Google" id="ProtNLM"/>
    </source>
</evidence>
<dbReference type="OrthoDB" id="20368at2759"/>
<accession>A0A0F2LX26</accession>
<keyword evidence="2" id="KW-0294">Fucose metabolism</keyword>
<dbReference type="KEGG" id="ssck:SPSK_03243"/>
<keyword evidence="1" id="KW-0808">Transferase</keyword>
<evidence type="ECO:0000256" key="1">
    <source>
        <dbReference type="ARBA" id="ARBA00022679"/>
    </source>
</evidence>
<dbReference type="CDD" id="cd11296">
    <property type="entry name" value="O-FucT_like"/>
    <property type="match status" value="1"/>
</dbReference>
<sequence length="570" mass="63037">MFTSLCPLWNDVNQNRFYENVKSQPLTSVCLRQIILKLGPKLDGTRKLTGYASAYPCGCAVPRPFTRPETRGAVTCLRLRRQVTTVKSLLCTCFSSSGVFDARHCIATTIAHAMDLNSLARHARRLSSAGWIPRLRLVYIYAVAVVLGLFLFLGISGVGHLHRIPRIASPTLHGTWQRNTDLSLPDAPFVAWPLAGLCRETSWTPGLVFACSNNSGGIGNIRNFVLTCLRYALSAGATGLVLPEIQTRSDTNLAQLFGGRQPFGYFFDEPHFRRGLREACPAITVYDSTAAVPHLAPRRAEPLEPKALGLRGGCDHRDVNRHTDMFRTRFDALLAETAADFHLPPVSAAHPRLFQPVWGVQWEWPVAKDGPALANTFGGLLRFRRDLLQLGDAVAAAMAKTGGAQFAGVHLRTESDALAFWPTFETQTSAFLQTLLAGRTHAVYLATGNATEAAKFAERALEQGIRVVTKDALLDRQPTLAQQLHALTWDQQAVVDFVVLVRSAFFLGVSPSSFSMTIAAKRHLRADTQTDGVYARPWPVNERGDARSRLVGNYTSYWDDWLFMYDSLWP</sequence>
<evidence type="ECO:0000313" key="5">
    <source>
        <dbReference type="EMBL" id="KJR82007.1"/>
    </source>
</evidence>
<dbReference type="GO" id="GO:0006004">
    <property type="term" value="P:fucose metabolic process"/>
    <property type="evidence" value="ECO:0007669"/>
    <property type="project" value="UniProtKB-KW"/>
</dbReference>
<comment type="caution">
    <text evidence="5">The sequence shown here is derived from an EMBL/GenBank/DDBJ whole genome shotgun (WGS) entry which is preliminary data.</text>
</comment>
<feature type="transmembrane region" description="Helical" evidence="4">
    <location>
        <begin position="138"/>
        <end position="161"/>
    </location>
</feature>
<dbReference type="EMBL" id="AXCR01000010">
    <property type="protein sequence ID" value="KJR82007.1"/>
    <property type="molecule type" value="Genomic_DNA"/>
</dbReference>
<gene>
    <name evidence="5" type="ORF">SPSK_03243</name>
</gene>
<dbReference type="InterPro" id="IPR019378">
    <property type="entry name" value="GDP-Fuc_O-FucTrfase"/>
</dbReference>
<keyword evidence="4" id="KW-0812">Transmembrane</keyword>
<keyword evidence="4" id="KW-0472">Membrane</keyword>
<evidence type="ECO:0000256" key="4">
    <source>
        <dbReference type="SAM" id="Phobius"/>
    </source>
</evidence>
<protein>
    <recommendedName>
        <fullName evidence="7">Alternative oxidase</fullName>
    </recommendedName>
</protein>
<proteinExistence type="predicted"/>
<dbReference type="AlphaFoldDB" id="A0A0F2LX26"/>
<evidence type="ECO:0000256" key="2">
    <source>
        <dbReference type="ARBA" id="ARBA00023253"/>
    </source>
</evidence>
<keyword evidence="4" id="KW-1133">Transmembrane helix</keyword>
<evidence type="ECO:0000313" key="6">
    <source>
        <dbReference type="Proteomes" id="UP000033710"/>
    </source>
</evidence>
<dbReference type="Proteomes" id="UP000033710">
    <property type="component" value="Unassembled WGS sequence"/>
</dbReference>
<dbReference type="GeneID" id="27665360"/>
<dbReference type="Gene3D" id="3.40.50.11350">
    <property type="match status" value="1"/>
</dbReference>